<organism evidence="7 8">
    <name type="scientific">Tortispora caseinolytica NRRL Y-17796</name>
    <dbReference type="NCBI Taxonomy" id="767744"/>
    <lineage>
        <taxon>Eukaryota</taxon>
        <taxon>Fungi</taxon>
        <taxon>Dikarya</taxon>
        <taxon>Ascomycota</taxon>
        <taxon>Saccharomycotina</taxon>
        <taxon>Trigonopsidomycetes</taxon>
        <taxon>Trigonopsidales</taxon>
        <taxon>Trigonopsidaceae</taxon>
        <taxon>Tortispora</taxon>
    </lineage>
</organism>
<accession>A0A1E4TAR6</accession>
<evidence type="ECO:0000256" key="3">
    <source>
        <dbReference type="ARBA" id="ARBA00021704"/>
    </source>
</evidence>
<name>A0A1E4TAR6_9ASCO</name>
<dbReference type="GO" id="GO:0031515">
    <property type="term" value="C:tRNA (m1A) methyltransferase complex"/>
    <property type="evidence" value="ECO:0007669"/>
    <property type="project" value="EnsemblFungi"/>
</dbReference>
<dbReference type="PANTHER" id="PTHR12945">
    <property type="entry name" value="TRANSLATION INITIATION FACTOR EIF3-RELATED"/>
    <property type="match status" value="1"/>
</dbReference>
<evidence type="ECO:0000313" key="8">
    <source>
        <dbReference type="Proteomes" id="UP000095023"/>
    </source>
</evidence>
<proteinExistence type="inferred from homology"/>
<dbReference type="GO" id="GO:0030488">
    <property type="term" value="P:tRNA methylation"/>
    <property type="evidence" value="ECO:0007669"/>
    <property type="project" value="EnsemblFungi"/>
</dbReference>
<reference evidence="8" key="1">
    <citation type="submission" date="2016-02" db="EMBL/GenBank/DDBJ databases">
        <title>Comparative genomics of biotechnologically important yeasts.</title>
        <authorList>
            <consortium name="DOE Joint Genome Institute"/>
            <person name="Riley R."/>
            <person name="Haridas S."/>
            <person name="Wolfe K.H."/>
            <person name="Lopes M.R."/>
            <person name="Hittinger C.T."/>
            <person name="Goker M."/>
            <person name="Salamov A."/>
            <person name="Wisecaver J."/>
            <person name="Long T.M."/>
            <person name="Aerts A.L."/>
            <person name="Barry K."/>
            <person name="Choi C."/>
            <person name="Clum A."/>
            <person name="Coughlan A.Y."/>
            <person name="Deshpande S."/>
            <person name="Douglass A.P."/>
            <person name="Hanson S.J."/>
            <person name="Klenk H.-P."/>
            <person name="Labutti K."/>
            <person name="Lapidus A."/>
            <person name="Lindquist E."/>
            <person name="Lipzen A."/>
            <person name="Meier-Kolthoff J.P."/>
            <person name="Ohm R.A."/>
            <person name="Otillar R.P."/>
            <person name="Pangilinan J."/>
            <person name="Peng Y."/>
            <person name="Rokas A."/>
            <person name="Rosa C.A."/>
            <person name="Scheuner C."/>
            <person name="Sibirny A.A."/>
            <person name="Slot J.C."/>
            <person name="Stielow J.B."/>
            <person name="Sun H."/>
            <person name="Kurtzman C.P."/>
            <person name="Blackwell M."/>
            <person name="Jeffries T.W."/>
            <person name="Grigoriev I.V."/>
        </authorList>
    </citation>
    <scope>NUCLEOTIDE SEQUENCE [LARGE SCALE GENOMIC DNA]</scope>
    <source>
        <strain evidence="8">NRRL Y-17796</strain>
    </source>
</reference>
<gene>
    <name evidence="7" type="ORF">CANCADRAFT_128801</name>
</gene>
<dbReference type="EMBL" id="KV453843">
    <property type="protein sequence ID" value="ODV88793.1"/>
    <property type="molecule type" value="Genomic_DNA"/>
</dbReference>
<comment type="subcellular location">
    <subcellularLocation>
        <location evidence="1">Nucleus</location>
    </subcellularLocation>
</comment>
<dbReference type="OrthoDB" id="10254665at2759"/>
<comment type="similarity">
    <text evidence="2">Belongs to the TRM6/GCD10 family.</text>
</comment>
<evidence type="ECO:0000256" key="6">
    <source>
        <dbReference type="ARBA" id="ARBA00032319"/>
    </source>
</evidence>
<dbReference type="GO" id="GO:0005634">
    <property type="term" value="C:nucleus"/>
    <property type="evidence" value="ECO:0007669"/>
    <property type="project" value="UniProtKB-SubCell"/>
</dbReference>
<protein>
    <recommendedName>
        <fullName evidence="3">tRNA (adenine(58)-N(1))-methyltransferase non-catalytic subunit TRM6</fullName>
    </recommendedName>
    <alternativeName>
        <fullName evidence="6">tRNA(m1A58)-methyltransferase subunit TRM6</fullName>
    </alternativeName>
</protein>
<evidence type="ECO:0000256" key="5">
    <source>
        <dbReference type="ARBA" id="ARBA00023242"/>
    </source>
</evidence>
<keyword evidence="5" id="KW-0539">Nucleus</keyword>
<dbReference type="Proteomes" id="UP000095023">
    <property type="component" value="Unassembled WGS sequence"/>
</dbReference>
<dbReference type="AlphaFoldDB" id="A0A1E4TAR6"/>
<dbReference type="GO" id="GO:0160107">
    <property type="term" value="F:tRNA (adenine(58)-N1)-methyltransferase activity"/>
    <property type="evidence" value="ECO:0007669"/>
    <property type="project" value="EnsemblFungi"/>
</dbReference>
<evidence type="ECO:0000256" key="1">
    <source>
        <dbReference type="ARBA" id="ARBA00004123"/>
    </source>
</evidence>
<evidence type="ECO:0000256" key="2">
    <source>
        <dbReference type="ARBA" id="ARBA00008320"/>
    </source>
</evidence>
<sequence>MGAIIKPDAHLILYLPSGNHKIVKVSPGRKVPLGKFGSFDADQILGHPFGLTYEIDNQGCLTVVDSLDSVVDEATWTDSEDNRMLVDDPDSQKMTMDEIETLKKDKQLTGQEIVAKVIESHSAFNKKTAFSQEKYIQRKAQKFLKRFRTQSIGSNELMEYYNAKDPARIMDLRMETLGLMLSLANVQPGGTYLIVDGVSSLVVCAVLERLGPEGQLVLLHENEMVNLEPLQLMGIDLVSDPRVKPVSFLKFLHPEEFRAELEFATAPPPQEQLDQLKTSQRNRTLRRYRKAVQYKNIVDLRNSHSFDALLIATTLQVSGLVQALIPFVHGSRSIVVYHPCKEPLVDLEENITRPDNRLIATQILESAVRPYQSVPGRFHPHMSLERGGGYILHCLRAYPTAVQAQGRR</sequence>
<evidence type="ECO:0000256" key="4">
    <source>
        <dbReference type="ARBA" id="ARBA00022694"/>
    </source>
</evidence>
<keyword evidence="8" id="KW-1185">Reference proteome</keyword>
<dbReference type="PANTHER" id="PTHR12945:SF0">
    <property type="entry name" value="TRNA (ADENINE(58)-N(1))-METHYLTRANSFERASE NON-CATALYTIC SUBUNIT TRM6"/>
    <property type="match status" value="1"/>
</dbReference>
<keyword evidence="4" id="KW-0819">tRNA processing</keyword>
<dbReference type="Pfam" id="PF04189">
    <property type="entry name" value="Gcd10p"/>
    <property type="match status" value="1"/>
</dbReference>
<dbReference type="InterPro" id="IPR017423">
    <property type="entry name" value="TRM6"/>
</dbReference>
<evidence type="ECO:0000313" key="7">
    <source>
        <dbReference type="EMBL" id="ODV88793.1"/>
    </source>
</evidence>